<evidence type="ECO:0000313" key="12">
    <source>
        <dbReference type="EMBL" id="PLC50528.1"/>
    </source>
</evidence>
<dbReference type="InterPro" id="IPR013708">
    <property type="entry name" value="Shikimate_DH-bd_N"/>
</dbReference>
<accession>A0A2N4U681</accession>
<dbReference type="FunFam" id="3.40.50.10860:FF:000006">
    <property type="entry name" value="Shikimate dehydrogenase (NADP(+))"/>
    <property type="match status" value="1"/>
</dbReference>
<evidence type="ECO:0000256" key="4">
    <source>
        <dbReference type="ARBA" id="ARBA00022857"/>
    </source>
</evidence>
<feature type="binding site" evidence="8">
    <location>
        <position position="268"/>
    </location>
    <ligand>
        <name>shikimate</name>
        <dbReference type="ChEBI" id="CHEBI:36208"/>
    </ligand>
</feature>
<dbReference type="Proteomes" id="UP000234190">
    <property type="component" value="Unassembled WGS sequence"/>
</dbReference>
<dbReference type="SUPFAM" id="SSF53223">
    <property type="entry name" value="Aminoacid dehydrogenase-like, N-terminal domain"/>
    <property type="match status" value="1"/>
</dbReference>
<feature type="domain" description="SDH C-terminal" evidence="11">
    <location>
        <begin position="261"/>
        <end position="291"/>
    </location>
</feature>
<keyword evidence="13" id="KW-1185">Reference proteome</keyword>
<dbReference type="Pfam" id="PF18317">
    <property type="entry name" value="SDH_C"/>
    <property type="match status" value="1"/>
</dbReference>
<dbReference type="Pfam" id="PF01488">
    <property type="entry name" value="Shikimate_DH"/>
    <property type="match status" value="1"/>
</dbReference>
<dbReference type="InterPro" id="IPR022893">
    <property type="entry name" value="Shikimate_DH_fam"/>
</dbReference>
<dbReference type="GO" id="GO:0004764">
    <property type="term" value="F:shikimate 3-dehydrogenase (NADP+) activity"/>
    <property type="evidence" value="ECO:0007669"/>
    <property type="project" value="UniProtKB-UniRule"/>
</dbReference>
<feature type="active site" description="Proton acceptor" evidence="8">
    <location>
        <position position="84"/>
    </location>
</feature>
<feature type="binding site" evidence="8">
    <location>
        <position position="239"/>
    </location>
    <ligand>
        <name>shikimate</name>
        <dbReference type="ChEBI" id="CHEBI:36208"/>
    </ligand>
</feature>
<feature type="binding site" evidence="8">
    <location>
        <position position="80"/>
    </location>
    <ligand>
        <name>shikimate</name>
        <dbReference type="ChEBI" id="CHEBI:36208"/>
    </ligand>
</feature>
<feature type="binding site" evidence="8">
    <location>
        <position position="237"/>
    </location>
    <ligand>
        <name>NADP(+)</name>
        <dbReference type="ChEBI" id="CHEBI:58349"/>
    </ligand>
</feature>
<dbReference type="GO" id="GO:0050661">
    <property type="term" value="F:NADP binding"/>
    <property type="evidence" value="ECO:0007669"/>
    <property type="project" value="InterPro"/>
</dbReference>
<keyword evidence="4 8" id="KW-0521">NADP</keyword>
<feature type="domain" description="Shikimate dehydrogenase substrate binding N-terminal" evidence="10">
    <location>
        <begin position="25"/>
        <end position="108"/>
    </location>
</feature>
<dbReference type="NCBIfam" id="NF001310">
    <property type="entry name" value="PRK00258.1-2"/>
    <property type="match status" value="1"/>
</dbReference>
<dbReference type="EMBL" id="PDNW01000005">
    <property type="protein sequence ID" value="PLC50528.1"/>
    <property type="molecule type" value="Genomic_DNA"/>
</dbReference>
<comment type="caution">
    <text evidence="12">The sequence shown here is derived from an EMBL/GenBank/DDBJ whole genome shotgun (WGS) entry which is preliminary data.</text>
</comment>
<dbReference type="Gene3D" id="3.40.50.10860">
    <property type="entry name" value="Leucine Dehydrogenase, chain A, domain 1"/>
    <property type="match status" value="1"/>
</dbReference>
<dbReference type="InterPro" id="IPR046346">
    <property type="entry name" value="Aminoacid_DH-like_N_sf"/>
</dbReference>
<dbReference type="PANTHER" id="PTHR21089">
    <property type="entry name" value="SHIKIMATE DEHYDROGENASE"/>
    <property type="match status" value="1"/>
</dbReference>
<evidence type="ECO:0000256" key="6">
    <source>
        <dbReference type="ARBA" id="ARBA00023141"/>
    </source>
</evidence>
<comment type="caution">
    <text evidence="8">Lacks conserved residue(s) required for the propagation of feature annotation.</text>
</comment>
<dbReference type="HAMAP" id="MF_00222">
    <property type="entry name" value="Shikimate_DH_AroE"/>
    <property type="match status" value="1"/>
</dbReference>
<feature type="domain" description="Quinate/shikimate 5-dehydrogenase/glutamyl-tRNA reductase" evidence="9">
    <location>
        <begin position="136"/>
        <end position="214"/>
    </location>
</feature>
<evidence type="ECO:0000256" key="1">
    <source>
        <dbReference type="ARBA" id="ARBA00004871"/>
    </source>
</evidence>
<dbReference type="InterPro" id="IPR041121">
    <property type="entry name" value="SDH_C"/>
</dbReference>
<evidence type="ECO:0000256" key="3">
    <source>
        <dbReference type="ARBA" id="ARBA00022605"/>
    </source>
</evidence>
<protein>
    <recommendedName>
        <fullName evidence="2 8">Shikimate dehydrogenase (NADP(+))</fullName>
        <shortName evidence="8">SDH</shortName>
        <ecNumber evidence="2 8">1.1.1.25</ecNumber>
    </recommendedName>
</protein>
<reference evidence="12 13" key="1">
    <citation type="submission" date="2017-10" db="EMBL/GenBank/DDBJ databases">
        <title>Two draft genome sequences of Pusillimonas sp. strains isolated from a nitrate- and radionuclide-contaminated groundwater in Russia.</title>
        <authorList>
            <person name="Grouzdev D.S."/>
            <person name="Tourova T.P."/>
            <person name="Goeva M.A."/>
            <person name="Babich T.L."/>
            <person name="Sokolova D.S."/>
            <person name="Abdullin R."/>
            <person name="Poltaraus A.B."/>
            <person name="Toshchakov S.V."/>
            <person name="Nazina T.N."/>
        </authorList>
    </citation>
    <scope>NUCLEOTIDE SEQUENCE [LARGE SCALE GENOMIC DNA]</scope>
    <source>
        <strain evidence="12 13">JR1/69-3-13</strain>
    </source>
</reference>
<dbReference type="CDD" id="cd01065">
    <property type="entry name" value="NAD_bind_Shikimate_DH"/>
    <property type="match status" value="1"/>
</dbReference>
<feature type="binding site" evidence="8">
    <location>
        <begin position="145"/>
        <end position="149"/>
    </location>
    <ligand>
        <name>NADP(+)</name>
        <dbReference type="ChEBI" id="CHEBI:58349"/>
    </ligand>
</feature>
<dbReference type="GO" id="GO:0009073">
    <property type="term" value="P:aromatic amino acid family biosynthetic process"/>
    <property type="evidence" value="ECO:0007669"/>
    <property type="project" value="UniProtKB-KW"/>
</dbReference>
<evidence type="ECO:0000259" key="9">
    <source>
        <dbReference type="Pfam" id="PF01488"/>
    </source>
</evidence>
<feature type="binding site" evidence="8">
    <location>
        <position position="106"/>
    </location>
    <ligand>
        <name>shikimate</name>
        <dbReference type="ChEBI" id="CHEBI:36208"/>
    </ligand>
</feature>
<evidence type="ECO:0000313" key="13">
    <source>
        <dbReference type="Proteomes" id="UP000234190"/>
    </source>
</evidence>
<dbReference type="UniPathway" id="UPA00053">
    <property type="reaction ID" value="UER00087"/>
</dbReference>
<dbReference type="InterPro" id="IPR006151">
    <property type="entry name" value="Shikm_DH/Glu-tRNA_Rdtase"/>
</dbReference>
<dbReference type="Pfam" id="PF08501">
    <property type="entry name" value="Shikimate_dh_N"/>
    <property type="match status" value="1"/>
</dbReference>
<dbReference type="OrthoDB" id="9776868at2"/>
<feature type="binding site" evidence="8">
    <location>
        <position position="261"/>
    </location>
    <ligand>
        <name>NADP(+)</name>
        <dbReference type="ChEBI" id="CHEBI:58349"/>
    </ligand>
</feature>
<evidence type="ECO:0000256" key="2">
    <source>
        <dbReference type="ARBA" id="ARBA00012962"/>
    </source>
</evidence>
<comment type="pathway">
    <text evidence="1 8">Metabolic intermediate biosynthesis; chorismate biosynthesis; chorismate from D-erythrose 4-phosphate and phosphoenolpyruvate: step 4/7.</text>
</comment>
<proteinExistence type="inferred from homology"/>
<evidence type="ECO:0000259" key="11">
    <source>
        <dbReference type="Pfam" id="PF18317"/>
    </source>
</evidence>
<comment type="function">
    <text evidence="8">Involved in the biosynthesis of the chorismate, which leads to the biosynthesis of aromatic amino acids. Catalyzes the reversible NADPH linked reduction of 3-dehydroshikimate (DHSA) to yield shikimate (SA).</text>
</comment>
<dbReference type="EC" id="1.1.1.25" evidence="2 8"/>
<dbReference type="PANTHER" id="PTHR21089:SF1">
    <property type="entry name" value="BIFUNCTIONAL 3-DEHYDROQUINATE DEHYDRATASE_SHIKIMATE DEHYDROGENASE, CHLOROPLASTIC"/>
    <property type="match status" value="1"/>
</dbReference>
<organism evidence="12 13">
    <name type="scientific">Pollutimonas subterranea</name>
    <dbReference type="NCBI Taxonomy" id="2045210"/>
    <lineage>
        <taxon>Bacteria</taxon>
        <taxon>Pseudomonadati</taxon>
        <taxon>Pseudomonadota</taxon>
        <taxon>Betaproteobacteria</taxon>
        <taxon>Burkholderiales</taxon>
        <taxon>Alcaligenaceae</taxon>
        <taxon>Pollutimonas</taxon>
    </lineage>
</organism>
<keyword evidence="5 8" id="KW-0560">Oxidoreductase</keyword>
<comment type="subunit">
    <text evidence="8">Homodimer.</text>
</comment>
<dbReference type="InterPro" id="IPR036291">
    <property type="entry name" value="NAD(P)-bd_dom_sf"/>
</dbReference>
<gene>
    <name evidence="8" type="primary">aroE</name>
    <name evidence="12" type="ORF">CR159_08240</name>
</gene>
<sequence>MAFHEPAIGNQYAVNRAIPLKRYAVIGNPIEHSRSPFIHELFARQTGLAITYEKIKAPLDRFETTVREFFAQGGQGLNVTVPFKEEAFALANPNLTPRARLAAAVNTLWMDKGNLHGCNTDGVGLLNDLLRLGHSPKDKEILLIGAGGAARGVVFPLLEAGCARLRIINRSPERALTLHRHLVEQLPDLSPRLSCGSLADAGGPWDMVINATSSSLGQAAPDLPGNLYKPVSLAYDMVYGGQATPFMRQAAEQGAQTVADGLGMLVGQAAASFAIWHDATPDMEAVLTALRQQLRAH</sequence>
<dbReference type="GO" id="GO:0008652">
    <property type="term" value="P:amino acid biosynthetic process"/>
    <property type="evidence" value="ECO:0007669"/>
    <property type="project" value="UniProtKB-KW"/>
</dbReference>
<evidence type="ECO:0000256" key="5">
    <source>
        <dbReference type="ARBA" id="ARBA00023002"/>
    </source>
</evidence>
<feature type="binding site" evidence="8">
    <location>
        <begin position="33"/>
        <end position="35"/>
    </location>
    <ligand>
        <name>shikimate</name>
        <dbReference type="ChEBI" id="CHEBI:36208"/>
    </ligand>
</feature>
<evidence type="ECO:0000259" key="10">
    <source>
        <dbReference type="Pfam" id="PF08501"/>
    </source>
</evidence>
<keyword evidence="6 8" id="KW-0057">Aromatic amino acid biosynthesis</keyword>
<dbReference type="InterPro" id="IPR011342">
    <property type="entry name" value="Shikimate_DH"/>
</dbReference>
<dbReference type="Gene3D" id="3.40.50.720">
    <property type="entry name" value="NAD(P)-binding Rossmann-like Domain"/>
    <property type="match status" value="1"/>
</dbReference>
<comment type="catalytic activity">
    <reaction evidence="7 8">
        <text>shikimate + NADP(+) = 3-dehydroshikimate + NADPH + H(+)</text>
        <dbReference type="Rhea" id="RHEA:17737"/>
        <dbReference type="ChEBI" id="CHEBI:15378"/>
        <dbReference type="ChEBI" id="CHEBI:16630"/>
        <dbReference type="ChEBI" id="CHEBI:36208"/>
        <dbReference type="ChEBI" id="CHEBI:57783"/>
        <dbReference type="ChEBI" id="CHEBI:58349"/>
        <dbReference type="EC" id="1.1.1.25"/>
    </reaction>
</comment>
<dbReference type="GO" id="GO:0009423">
    <property type="term" value="P:chorismate biosynthetic process"/>
    <property type="evidence" value="ECO:0007669"/>
    <property type="project" value="UniProtKB-UniRule"/>
</dbReference>
<feature type="binding site" evidence="8">
    <location>
        <position position="121"/>
    </location>
    <ligand>
        <name>shikimate</name>
        <dbReference type="ChEBI" id="CHEBI:36208"/>
    </ligand>
</feature>
<dbReference type="AlphaFoldDB" id="A0A2N4U681"/>
<dbReference type="NCBIfam" id="TIGR00507">
    <property type="entry name" value="aroE"/>
    <property type="match status" value="1"/>
</dbReference>
<evidence type="ECO:0000256" key="7">
    <source>
        <dbReference type="ARBA" id="ARBA00049442"/>
    </source>
</evidence>
<dbReference type="GO" id="GO:0005829">
    <property type="term" value="C:cytosol"/>
    <property type="evidence" value="ECO:0007669"/>
    <property type="project" value="TreeGrafter"/>
</dbReference>
<comment type="similarity">
    <text evidence="8">Belongs to the shikimate dehydrogenase family.</text>
</comment>
<name>A0A2N4U681_9BURK</name>
<evidence type="ECO:0000256" key="8">
    <source>
        <dbReference type="HAMAP-Rule" id="MF_00222"/>
    </source>
</evidence>
<keyword evidence="3 8" id="KW-0028">Amino-acid biosynthesis</keyword>
<dbReference type="GO" id="GO:0019632">
    <property type="term" value="P:shikimate metabolic process"/>
    <property type="evidence" value="ECO:0007669"/>
    <property type="project" value="InterPro"/>
</dbReference>
<dbReference type="SUPFAM" id="SSF51735">
    <property type="entry name" value="NAD(P)-binding Rossmann-fold domains"/>
    <property type="match status" value="1"/>
</dbReference>